<keyword evidence="6" id="KW-0902">Two-component regulatory system</keyword>
<dbReference type="InterPro" id="IPR002078">
    <property type="entry name" value="Sigma_54_int"/>
</dbReference>
<gene>
    <name evidence="14" type="ORF">PSU93_04125</name>
</gene>
<dbReference type="CDD" id="cd00009">
    <property type="entry name" value="AAA"/>
    <property type="match status" value="1"/>
</dbReference>
<dbReference type="Pfam" id="PF25601">
    <property type="entry name" value="AAA_lid_14"/>
    <property type="match status" value="1"/>
</dbReference>
<dbReference type="Pfam" id="PF00072">
    <property type="entry name" value="Response_reg"/>
    <property type="match status" value="1"/>
</dbReference>
<keyword evidence="3 11" id="KW-0597">Phosphoprotein</keyword>
<accession>A0AA43Q6Q0</accession>
<dbReference type="InterPro" id="IPR027417">
    <property type="entry name" value="P-loop_NTPase"/>
</dbReference>
<protein>
    <submittedName>
        <fullName evidence="14">Sigma-54 dependent transcriptional regulator</fullName>
    </submittedName>
</protein>
<dbReference type="GO" id="GO:0005524">
    <property type="term" value="F:ATP binding"/>
    <property type="evidence" value="ECO:0007669"/>
    <property type="project" value="UniProtKB-KW"/>
</dbReference>
<dbReference type="Pfam" id="PF00158">
    <property type="entry name" value="Sigma54_activat"/>
    <property type="match status" value="1"/>
</dbReference>
<evidence type="ECO:0000256" key="11">
    <source>
        <dbReference type="PROSITE-ProRule" id="PRU00169"/>
    </source>
</evidence>
<dbReference type="Gene3D" id="1.10.10.60">
    <property type="entry name" value="Homeodomain-like"/>
    <property type="match status" value="1"/>
</dbReference>
<dbReference type="CDD" id="cd00156">
    <property type="entry name" value="REC"/>
    <property type="match status" value="1"/>
</dbReference>
<keyword evidence="8" id="KW-0238">DNA-binding</keyword>
<dbReference type="SMART" id="SM00382">
    <property type="entry name" value="AAA"/>
    <property type="match status" value="1"/>
</dbReference>
<dbReference type="FunFam" id="3.40.50.300:FF:000006">
    <property type="entry name" value="DNA-binding transcriptional regulator NtrC"/>
    <property type="match status" value="1"/>
</dbReference>
<keyword evidence="10" id="KW-0804">Transcription</keyword>
<feature type="modified residue" description="4-aspartylphosphate" evidence="11">
    <location>
        <position position="55"/>
    </location>
</feature>
<dbReference type="InterPro" id="IPR025662">
    <property type="entry name" value="Sigma_54_int_dom_ATP-bd_1"/>
</dbReference>
<keyword evidence="9" id="KW-0010">Activator</keyword>
<dbReference type="InterPro" id="IPR025944">
    <property type="entry name" value="Sigma_54_int_dom_CS"/>
</dbReference>
<dbReference type="PROSITE" id="PS50045">
    <property type="entry name" value="SIGMA54_INTERACT_4"/>
    <property type="match status" value="1"/>
</dbReference>
<dbReference type="InterPro" id="IPR001789">
    <property type="entry name" value="Sig_transdc_resp-reg_receiver"/>
</dbReference>
<comment type="subcellular location">
    <subcellularLocation>
        <location evidence="1">Cytoplasm</location>
    </subcellularLocation>
</comment>
<feature type="domain" description="Sigma-54 factor interaction" evidence="12">
    <location>
        <begin position="143"/>
        <end position="371"/>
    </location>
</feature>
<dbReference type="InterPro" id="IPR025943">
    <property type="entry name" value="Sigma_54_int_dom_ATP-bd_2"/>
</dbReference>
<dbReference type="GO" id="GO:0000160">
    <property type="term" value="P:phosphorelay signal transduction system"/>
    <property type="evidence" value="ECO:0007669"/>
    <property type="project" value="UniProtKB-KW"/>
</dbReference>
<keyword evidence="5" id="KW-0067">ATP-binding</keyword>
<evidence type="ECO:0000256" key="10">
    <source>
        <dbReference type="ARBA" id="ARBA00023163"/>
    </source>
</evidence>
<dbReference type="SUPFAM" id="SSF46689">
    <property type="entry name" value="Homeodomain-like"/>
    <property type="match status" value="1"/>
</dbReference>
<dbReference type="Pfam" id="PF02954">
    <property type="entry name" value="HTH_8"/>
    <property type="match status" value="1"/>
</dbReference>
<keyword evidence="2" id="KW-0963">Cytoplasm</keyword>
<reference evidence="14" key="1">
    <citation type="submission" date="2023-01" db="EMBL/GenBank/DDBJ databases">
        <title>Biogeochemical cycle of methane in antarctic sediments.</title>
        <authorList>
            <person name="Roldan D.M."/>
            <person name="Menes R.J."/>
        </authorList>
    </citation>
    <scope>NUCLEOTIDE SEQUENCE [LARGE SCALE GENOMIC DNA]</scope>
    <source>
        <strain evidence="14">K-2018 MAG008</strain>
    </source>
</reference>
<dbReference type="AlphaFoldDB" id="A0AA43Q6Q0"/>
<dbReference type="PROSITE" id="PS00676">
    <property type="entry name" value="SIGMA54_INTERACT_2"/>
    <property type="match status" value="1"/>
</dbReference>
<evidence type="ECO:0000259" key="13">
    <source>
        <dbReference type="PROSITE" id="PS50110"/>
    </source>
</evidence>
<dbReference type="GO" id="GO:0006355">
    <property type="term" value="P:regulation of DNA-templated transcription"/>
    <property type="evidence" value="ECO:0007669"/>
    <property type="project" value="InterPro"/>
</dbReference>
<dbReference type="GO" id="GO:0005737">
    <property type="term" value="C:cytoplasm"/>
    <property type="evidence" value="ECO:0007669"/>
    <property type="project" value="UniProtKB-SubCell"/>
</dbReference>
<feature type="domain" description="Response regulatory" evidence="13">
    <location>
        <begin position="6"/>
        <end position="120"/>
    </location>
</feature>
<evidence type="ECO:0000256" key="3">
    <source>
        <dbReference type="ARBA" id="ARBA00022553"/>
    </source>
</evidence>
<dbReference type="Gene3D" id="1.10.8.60">
    <property type="match status" value="1"/>
</dbReference>
<dbReference type="SMART" id="SM00448">
    <property type="entry name" value="REC"/>
    <property type="match status" value="1"/>
</dbReference>
<dbReference type="PRINTS" id="PR01590">
    <property type="entry name" value="HTHFIS"/>
</dbReference>
<dbReference type="InterPro" id="IPR003593">
    <property type="entry name" value="AAA+_ATPase"/>
</dbReference>
<evidence type="ECO:0000256" key="9">
    <source>
        <dbReference type="ARBA" id="ARBA00023159"/>
    </source>
</evidence>
<name>A0AA43Q6Q0_9GAMM</name>
<dbReference type="PROSITE" id="PS00675">
    <property type="entry name" value="SIGMA54_INTERACT_1"/>
    <property type="match status" value="1"/>
</dbReference>
<dbReference type="InterPro" id="IPR011006">
    <property type="entry name" value="CheY-like_superfamily"/>
</dbReference>
<dbReference type="Gene3D" id="3.40.50.2300">
    <property type="match status" value="1"/>
</dbReference>
<dbReference type="EMBL" id="JAQSDF010000007">
    <property type="protein sequence ID" value="MDI1230323.1"/>
    <property type="molecule type" value="Genomic_DNA"/>
</dbReference>
<dbReference type="SUPFAM" id="SSF52540">
    <property type="entry name" value="P-loop containing nucleoside triphosphate hydrolases"/>
    <property type="match status" value="1"/>
</dbReference>
<dbReference type="Proteomes" id="UP001160519">
    <property type="component" value="Unassembled WGS sequence"/>
</dbReference>
<evidence type="ECO:0000259" key="12">
    <source>
        <dbReference type="PROSITE" id="PS50045"/>
    </source>
</evidence>
<dbReference type="SUPFAM" id="SSF52172">
    <property type="entry name" value="CheY-like"/>
    <property type="match status" value="1"/>
</dbReference>
<evidence type="ECO:0000256" key="2">
    <source>
        <dbReference type="ARBA" id="ARBA00022490"/>
    </source>
</evidence>
<dbReference type="GO" id="GO:0043565">
    <property type="term" value="F:sequence-specific DNA binding"/>
    <property type="evidence" value="ECO:0007669"/>
    <property type="project" value="InterPro"/>
</dbReference>
<dbReference type="InterPro" id="IPR009057">
    <property type="entry name" value="Homeodomain-like_sf"/>
</dbReference>
<keyword evidence="4" id="KW-0547">Nucleotide-binding</keyword>
<keyword evidence="15" id="KW-1185">Reference proteome</keyword>
<evidence type="ECO:0000256" key="8">
    <source>
        <dbReference type="ARBA" id="ARBA00023125"/>
    </source>
</evidence>
<evidence type="ECO:0000256" key="5">
    <source>
        <dbReference type="ARBA" id="ARBA00022840"/>
    </source>
</evidence>
<proteinExistence type="predicted"/>
<evidence type="ECO:0000256" key="4">
    <source>
        <dbReference type="ARBA" id="ARBA00022741"/>
    </source>
</evidence>
<evidence type="ECO:0000256" key="7">
    <source>
        <dbReference type="ARBA" id="ARBA00023015"/>
    </source>
</evidence>
<sequence>MLNGSRVLVADDEPNARRILEILLRRLGCEVFSAADGKAALAILRETPMDLLITDLNMPGMGGLELLAALRRDGHTLPVIVVTAYGTVENAVAAMKQGAFDFIIRPLDVEQVEMVIHRALNVQRIHQENEFLRDEMNKDWGEFVGQCPAMQKIYELIRQAGPSKASIFIIGETGTGKELVARAIHSNSGRRGLFVPINCAAIPADILESELFGYVRGAFTGAHKDRVGKFELAHEGTLFLDEITEMNPSIQAKLLRVLQESRIDRLGSNHSIEVDIRIIAATNRDPLGAVRLGRLREDLYYRINVLGIQLPPLRERREDIPLLARHFLEKYRRSLGGDSFTLSEEVAQALMAYAWPGNVRELENMMERAVVLSQGFEVGLRHFPQEILLTESPVILMSSIGNEDMDLEASVAKLEKNLLNKALAESAGNKAKAARILKISERTLWYKLKKYDLKAGSPE</sequence>
<comment type="caution">
    <text evidence="14">The sequence shown here is derived from an EMBL/GenBank/DDBJ whole genome shotgun (WGS) entry which is preliminary data.</text>
</comment>
<dbReference type="FunFam" id="3.40.50.2300:FF:000018">
    <property type="entry name" value="DNA-binding transcriptional regulator NtrC"/>
    <property type="match status" value="1"/>
</dbReference>
<evidence type="ECO:0000313" key="15">
    <source>
        <dbReference type="Proteomes" id="UP001160519"/>
    </source>
</evidence>
<dbReference type="PANTHER" id="PTHR32071">
    <property type="entry name" value="TRANSCRIPTIONAL REGULATORY PROTEIN"/>
    <property type="match status" value="1"/>
</dbReference>
<dbReference type="InterPro" id="IPR002197">
    <property type="entry name" value="HTH_Fis"/>
</dbReference>
<evidence type="ECO:0000313" key="14">
    <source>
        <dbReference type="EMBL" id="MDI1230323.1"/>
    </source>
</evidence>
<evidence type="ECO:0000256" key="6">
    <source>
        <dbReference type="ARBA" id="ARBA00023012"/>
    </source>
</evidence>
<dbReference type="PANTHER" id="PTHR32071:SF117">
    <property type="entry name" value="PTS-DEPENDENT DIHYDROXYACETONE KINASE OPERON REGULATORY PROTEIN-RELATED"/>
    <property type="match status" value="1"/>
</dbReference>
<dbReference type="InterPro" id="IPR058031">
    <property type="entry name" value="AAA_lid_NorR"/>
</dbReference>
<organism evidence="14 15">
    <name type="scientific">Candidatus Methylobacter titanis</name>
    <dbReference type="NCBI Taxonomy" id="3053457"/>
    <lineage>
        <taxon>Bacteria</taxon>
        <taxon>Pseudomonadati</taxon>
        <taxon>Pseudomonadota</taxon>
        <taxon>Gammaproteobacteria</taxon>
        <taxon>Methylococcales</taxon>
        <taxon>Methylococcaceae</taxon>
        <taxon>Methylobacter</taxon>
    </lineage>
</organism>
<dbReference type="PROSITE" id="PS00688">
    <property type="entry name" value="SIGMA54_INTERACT_3"/>
    <property type="match status" value="1"/>
</dbReference>
<dbReference type="Gene3D" id="3.40.50.300">
    <property type="entry name" value="P-loop containing nucleotide triphosphate hydrolases"/>
    <property type="match status" value="1"/>
</dbReference>
<evidence type="ECO:0000256" key="1">
    <source>
        <dbReference type="ARBA" id="ARBA00004496"/>
    </source>
</evidence>
<keyword evidence="7" id="KW-0805">Transcription regulation</keyword>
<dbReference type="FunFam" id="1.10.8.60:FF:000014">
    <property type="entry name" value="DNA-binding transcriptional regulator NtrC"/>
    <property type="match status" value="1"/>
</dbReference>
<dbReference type="PROSITE" id="PS50110">
    <property type="entry name" value="RESPONSE_REGULATORY"/>
    <property type="match status" value="1"/>
</dbReference>